<feature type="compositionally biased region" description="Polar residues" evidence="1">
    <location>
        <begin position="37"/>
        <end position="52"/>
    </location>
</feature>
<accession>A0AAD8YRZ2</accession>
<evidence type="ECO:0000256" key="1">
    <source>
        <dbReference type="SAM" id="MobiDB-lite"/>
    </source>
</evidence>
<comment type="caution">
    <text evidence="2">The sequence shown here is derived from an EMBL/GenBank/DDBJ whole genome shotgun (WGS) entry which is preliminary data.</text>
</comment>
<dbReference type="AlphaFoldDB" id="A0AAD8YRZ2"/>
<dbReference type="EMBL" id="JAROKS010000025">
    <property type="protein sequence ID" value="KAK1786175.1"/>
    <property type="molecule type" value="Genomic_DNA"/>
</dbReference>
<feature type="region of interest" description="Disordered" evidence="1">
    <location>
        <begin position="213"/>
        <end position="274"/>
    </location>
</feature>
<sequence>MKEGHELPKENQSALPGNRHVANLSINAQPDDDELDQGSTSIQSINQRQTAGTKGLNEAETGPKSGVRDDKIRLEADEETHGVNNEGTVPGAGLLPGLVAGPGAHRGSNAKPWAGTGVRADLGMVVGWGKAGRLVTWPEREVGVELGEEKSGDMLVVGTDMETATEAKGKTEVNISSRTNLGTGTKYTIGMDTGTGTGKETLIPYGRVMGFTRLTNRHGSTDRNTDKTGNRSRLNRNRGYRGRQGSSTGGWHSSLRGQKSYRHDTRHGSGRLGG</sequence>
<name>A0AAD8YRZ2_9TELE</name>
<dbReference type="Proteomes" id="UP001239994">
    <property type="component" value="Unassembled WGS sequence"/>
</dbReference>
<feature type="region of interest" description="Disordered" evidence="1">
    <location>
        <begin position="1"/>
        <end position="70"/>
    </location>
</feature>
<feature type="compositionally biased region" description="Basic and acidic residues" evidence="1">
    <location>
        <begin position="219"/>
        <end position="229"/>
    </location>
</feature>
<evidence type="ECO:0000313" key="3">
    <source>
        <dbReference type="Proteomes" id="UP001239994"/>
    </source>
</evidence>
<protein>
    <submittedName>
        <fullName evidence="2">Uncharacterized protein</fullName>
    </submittedName>
</protein>
<gene>
    <name evidence="2" type="ORF">P4O66_017893</name>
</gene>
<organism evidence="2 3">
    <name type="scientific">Electrophorus voltai</name>
    <dbReference type="NCBI Taxonomy" id="2609070"/>
    <lineage>
        <taxon>Eukaryota</taxon>
        <taxon>Metazoa</taxon>
        <taxon>Chordata</taxon>
        <taxon>Craniata</taxon>
        <taxon>Vertebrata</taxon>
        <taxon>Euteleostomi</taxon>
        <taxon>Actinopterygii</taxon>
        <taxon>Neopterygii</taxon>
        <taxon>Teleostei</taxon>
        <taxon>Ostariophysi</taxon>
        <taxon>Gymnotiformes</taxon>
        <taxon>Gymnotoidei</taxon>
        <taxon>Gymnotidae</taxon>
        <taxon>Electrophorus</taxon>
    </lineage>
</organism>
<evidence type="ECO:0000313" key="2">
    <source>
        <dbReference type="EMBL" id="KAK1786175.1"/>
    </source>
</evidence>
<keyword evidence="3" id="KW-1185">Reference proteome</keyword>
<reference evidence="2" key="1">
    <citation type="submission" date="2023-03" db="EMBL/GenBank/DDBJ databases">
        <title>Electrophorus voltai genome.</title>
        <authorList>
            <person name="Bian C."/>
        </authorList>
    </citation>
    <scope>NUCLEOTIDE SEQUENCE</scope>
    <source>
        <strain evidence="2">CB-2022</strain>
        <tissue evidence="2">Muscle</tissue>
    </source>
</reference>
<proteinExistence type="predicted"/>
<feature type="compositionally biased region" description="Polar residues" evidence="1">
    <location>
        <begin position="244"/>
        <end position="257"/>
    </location>
</feature>